<comment type="subcellular location">
    <subcellularLocation>
        <location evidence="8">Cytoplasm</location>
    </subcellularLocation>
</comment>
<evidence type="ECO:0000256" key="2">
    <source>
        <dbReference type="ARBA" id="ARBA00022598"/>
    </source>
</evidence>
<dbReference type="InterPro" id="IPR042110">
    <property type="entry name" value="Adenylosuccinate_synth_dom2"/>
</dbReference>
<feature type="active site" description="Proton donor" evidence="8">
    <location>
        <position position="86"/>
    </location>
</feature>
<evidence type="ECO:0000256" key="7">
    <source>
        <dbReference type="ARBA" id="ARBA00023134"/>
    </source>
</evidence>
<proteinExistence type="inferred from homology"/>
<feature type="binding site" evidence="8">
    <location>
        <position position="195"/>
    </location>
    <ligand>
        <name>IMP</name>
        <dbReference type="ChEBI" id="CHEBI:58053"/>
        <note>ligand shared between dimeric partners</note>
    </ligand>
</feature>
<evidence type="ECO:0000313" key="11">
    <source>
        <dbReference type="Proteomes" id="UP001146793"/>
    </source>
</evidence>
<dbReference type="EC" id="6.3.4.4" evidence="8 9"/>
<dbReference type="PANTHER" id="PTHR11846:SF0">
    <property type="entry name" value="ADENYLOSUCCINATE SYNTHETASE"/>
    <property type="match status" value="1"/>
</dbReference>
<feature type="binding site" evidence="8">
    <location>
        <position position="381"/>
    </location>
    <ligand>
        <name>IMP</name>
        <dbReference type="ChEBI" id="CHEBI:58053"/>
    </ligand>
</feature>
<dbReference type="NCBIfam" id="TIGR00184">
    <property type="entry name" value="purA"/>
    <property type="match status" value="1"/>
</dbReference>
<feature type="binding site" evidence="8">
    <location>
        <begin position="377"/>
        <end position="383"/>
    </location>
    <ligand>
        <name>substrate</name>
    </ligand>
</feature>
<dbReference type="Gene3D" id="3.90.170.10">
    <property type="entry name" value="Adenylosuccinate Synthetase, subunit A, domain 3"/>
    <property type="match status" value="1"/>
</dbReference>
<feature type="active site" description="Proton acceptor" evidence="8">
    <location>
        <position position="58"/>
    </location>
</feature>
<comment type="similarity">
    <text evidence="8 9">Belongs to the adenylosuccinate synthetase family.</text>
</comment>
<dbReference type="GO" id="GO:0004019">
    <property type="term" value="F:adenylosuccinate synthase activity"/>
    <property type="evidence" value="ECO:0007669"/>
    <property type="project" value="UniProtKB-UniRule"/>
</dbReference>
<feature type="binding site" evidence="8">
    <location>
        <begin position="83"/>
        <end position="86"/>
    </location>
    <ligand>
        <name>IMP</name>
        <dbReference type="ChEBI" id="CHEBI:58053"/>
    </ligand>
</feature>
<comment type="pathway">
    <text evidence="8 9">Purine metabolism; AMP biosynthesis via de novo pathway; AMP from IMP: step 1/2.</text>
</comment>
<gene>
    <name evidence="10" type="ORF">M0812_20749</name>
</gene>
<protein>
    <recommendedName>
        <fullName evidence="8 9">Adenylosuccinate synthetase</fullName>
        <shortName evidence="8">AMPSase</shortName>
        <shortName evidence="8">AdSS</shortName>
        <ecNumber evidence="8 9">6.3.4.4</ecNumber>
    </recommendedName>
    <alternativeName>
        <fullName evidence="8">IMP--aspartate ligase</fullName>
    </alternativeName>
</protein>
<keyword evidence="2 8" id="KW-0436">Ligase</keyword>
<dbReference type="GO" id="GO:0005525">
    <property type="term" value="F:GTP binding"/>
    <property type="evidence" value="ECO:0007669"/>
    <property type="project" value="UniProtKB-UniRule"/>
</dbReference>
<dbReference type="SUPFAM" id="SSF52540">
    <property type="entry name" value="P-loop containing nucleoside triphosphate hydrolases"/>
    <property type="match status" value="1"/>
</dbReference>
<dbReference type="Gene3D" id="3.40.440.10">
    <property type="entry name" value="Adenylosuccinate Synthetase, subunit A, domain 1"/>
    <property type="match status" value="1"/>
</dbReference>
<feature type="binding site" evidence="8">
    <location>
        <position position="85"/>
    </location>
    <ligand>
        <name>Mg(2+)</name>
        <dbReference type="ChEBI" id="CHEBI:18420"/>
    </ligand>
</feature>
<evidence type="ECO:0000256" key="3">
    <source>
        <dbReference type="ARBA" id="ARBA00022723"/>
    </source>
</evidence>
<evidence type="ECO:0000256" key="1">
    <source>
        <dbReference type="ARBA" id="ARBA00011738"/>
    </source>
</evidence>
<comment type="subunit">
    <text evidence="1 8">Homodimer.</text>
</comment>
<keyword evidence="6 8" id="KW-0460">Magnesium</keyword>
<name>A0AAV7YSB7_9EUKA</name>
<keyword evidence="3 8" id="KW-0479">Metal-binding</keyword>
<dbReference type="PROSITE" id="PS01266">
    <property type="entry name" value="ADENYLOSUCCIN_SYN_1"/>
    <property type="match status" value="1"/>
</dbReference>
<comment type="cofactor">
    <cofactor evidence="8">
        <name>Mg(2+)</name>
        <dbReference type="ChEBI" id="CHEBI:18420"/>
    </cofactor>
    <text evidence="8">Binds 1 Mg(2+) ion per subunit.</text>
</comment>
<feature type="binding site" evidence="8">
    <location>
        <position position="298"/>
    </location>
    <ligand>
        <name>IMP</name>
        <dbReference type="ChEBI" id="CHEBI:58053"/>
    </ligand>
</feature>
<dbReference type="InterPro" id="IPR027417">
    <property type="entry name" value="P-loop_NTPase"/>
</dbReference>
<dbReference type="SMART" id="SM00788">
    <property type="entry name" value="Adenylsucc_synt"/>
    <property type="match status" value="1"/>
</dbReference>
<feature type="binding site" evidence="8">
    <location>
        <begin position="57"/>
        <end position="63"/>
    </location>
    <ligand>
        <name>GTP</name>
        <dbReference type="ChEBI" id="CHEBI:37565"/>
    </ligand>
</feature>
<dbReference type="AlphaFoldDB" id="A0AAV7YSB7"/>
<keyword evidence="4 8" id="KW-0547">Nucleotide-binding</keyword>
<dbReference type="Proteomes" id="UP001146793">
    <property type="component" value="Unassembled WGS sequence"/>
</dbReference>
<comment type="function">
    <text evidence="9">Plays an important role in the de novo pathway of purine nucleotide biosynthesis.</text>
</comment>
<dbReference type="InterPro" id="IPR001114">
    <property type="entry name" value="Adenylosuccinate_synthetase"/>
</dbReference>
<feature type="binding site" evidence="8">
    <location>
        <position position="383"/>
    </location>
    <ligand>
        <name>GTP</name>
        <dbReference type="ChEBI" id="CHEBI:37565"/>
    </ligand>
</feature>
<dbReference type="InterPro" id="IPR018220">
    <property type="entry name" value="Adenylosuccin_syn_GTP-bd"/>
</dbReference>
<dbReference type="InterPro" id="IPR042111">
    <property type="entry name" value="Adenylosuccinate_synth_dom3"/>
</dbReference>
<dbReference type="CDD" id="cd03108">
    <property type="entry name" value="AdSS"/>
    <property type="match status" value="1"/>
</dbReference>
<dbReference type="GO" id="GO:0000287">
    <property type="term" value="F:magnesium ion binding"/>
    <property type="evidence" value="ECO:0007669"/>
    <property type="project" value="UniProtKB-UniRule"/>
</dbReference>
<evidence type="ECO:0000256" key="5">
    <source>
        <dbReference type="ARBA" id="ARBA00022755"/>
    </source>
</evidence>
<dbReference type="PANTHER" id="PTHR11846">
    <property type="entry name" value="ADENYLOSUCCINATE SYNTHETASE"/>
    <property type="match status" value="1"/>
</dbReference>
<feature type="binding site" evidence="8">
    <location>
        <begin position="58"/>
        <end position="61"/>
    </location>
    <ligand>
        <name>IMP</name>
        <dbReference type="ChEBI" id="CHEBI:58053"/>
    </ligand>
</feature>
<keyword evidence="8" id="KW-0963">Cytoplasm</keyword>
<dbReference type="GO" id="GO:0005737">
    <property type="term" value="C:cytoplasm"/>
    <property type="evidence" value="ECO:0007669"/>
    <property type="project" value="UniProtKB-SubCell"/>
</dbReference>
<reference evidence="10" key="1">
    <citation type="submission" date="2022-08" db="EMBL/GenBank/DDBJ databases">
        <title>Novel sulphate-reducing endosymbionts in the free-living metamonad Anaeramoeba.</title>
        <authorList>
            <person name="Jerlstrom-Hultqvist J."/>
            <person name="Cepicka I."/>
            <person name="Gallot-Lavallee L."/>
            <person name="Salas-Leiva D."/>
            <person name="Curtis B.A."/>
            <person name="Zahonova K."/>
            <person name="Pipaliya S."/>
            <person name="Dacks J."/>
            <person name="Roger A.J."/>
        </authorList>
    </citation>
    <scope>NUCLEOTIDE SEQUENCE</scope>
    <source>
        <strain evidence="10">Busselton2</strain>
    </source>
</reference>
<keyword evidence="7 8" id="KW-0342">GTP-binding</keyword>
<dbReference type="EMBL" id="JANTQA010000047">
    <property type="protein sequence ID" value="KAJ3431825.1"/>
    <property type="molecule type" value="Genomic_DNA"/>
</dbReference>
<dbReference type="GO" id="GO:0044208">
    <property type="term" value="P:'de novo' AMP biosynthetic process"/>
    <property type="evidence" value="ECO:0007669"/>
    <property type="project" value="UniProtKB-UniRule"/>
</dbReference>
<feature type="binding site" evidence="8">
    <location>
        <position position="313"/>
    </location>
    <ligand>
        <name>IMP</name>
        <dbReference type="ChEBI" id="CHEBI:58053"/>
    </ligand>
</feature>
<feature type="binding site" evidence="8">
    <location>
        <begin position="85"/>
        <end position="87"/>
    </location>
    <ligand>
        <name>GTP</name>
        <dbReference type="ChEBI" id="CHEBI:37565"/>
    </ligand>
</feature>
<feature type="binding site" evidence="8">
    <location>
        <begin position="409"/>
        <end position="411"/>
    </location>
    <ligand>
        <name>GTP</name>
        <dbReference type="ChEBI" id="CHEBI:37565"/>
    </ligand>
</feature>
<evidence type="ECO:0000256" key="8">
    <source>
        <dbReference type="HAMAP-Rule" id="MF_03125"/>
    </source>
</evidence>
<sequence>MLTVLKTSFFNRNAFFTNAIQRTFSTVLGKNKPWDYTSKFSHYPNTQITLVLGSQWGDEGKGKLVDQIAGEYDIIARCNGGSNAGHSVVATINGKKAKLGLHLFPCGALYENKINLLGNGTVIHFPTLFHEIKEISDLGLKPLETLKVSSHAQVVTDFYQVIDGLEENEKKGGVAEFIGTTKRGIGVAYAMEKDRIGLRVGDFYGIHNDPIKKKKFQELVTSLIRISHARFNYLLSPEFCSNEEKERWDKSTNIPFLMDRYTDYSRQLSKHETVVNTMVYMNNAIKKFGKKILIEGANGVLLDTEYGTYPYVTSSCTLSAGVCTGLGIPPRLLNKIDFNVIGVVKAYQTRIGTGPMPTELPEKENTELALKGAEFGVTTGRKRRCGWLDLVALRYSHHLNEFDQIILTKLDILSGYKEIKLGVAYQLKNGKTLEDALPPDHVSYDGLEVIYETLPGWEEDITGVRNFEDLPINAKNYIRRIEELTGIFIRWIGVGPDRIETIEKMY</sequence>
<comment type="catalytic activity">
    <reaction evidence="8 9">
        <text>IMP + L-aspartate + GTP = N(6)-(1,2-dicarboxyethyl)-AMP + GDP + phosphate + 2 H(+)</text>
        <dbReference type="Rhea" id="RHEA:15753"/>
        <dbReference type="ChEBI" id="CHEBI:15378"/>
        <dbReference type="ChEBI" id="CHEBI:29991"/>
        <dbReference type="ChEBI" id="CHEBI:37565"/>
        <dbReference type="ChEBI" id="CHEBI:43474"/>
        <dbReference type="ChEBI" id="CHEBI:57567"/>
        <dbReference type="ChEBI" id="CHEBI:58053"/>
        <dbReference type="ChEBI" id="CHEBI:58189"/>
        <dbReference type="EC" id="6.3.4.4"/>
    </reaction>
</comment>
<feature type="binding site" evidence="8">
    <location>
        <position position="58"/>
    </location>
    <ligand>
        <name>Mg(2+)</name>
        <dbReference type="ChEBI" id="CHEBI:18420"/>
    </ligand>
</feature>
<accession>A0AAV7YSB7</accession>
<dbReference type="NCBIfam" id="NF002223">
    <property type="entry name" value="PRK01117.1"/>
    <property type="match status" value="1"/>
</dbReference>
<dbReference type="FunFam" id="3.90.170.10:FF:000001">
    <property type="entry name" value="Adenylosuccinate synthetase"/>
    <property type="match status" value="1"/>
</dbReference>
<evidence type="ECO:0000256" key="4">
    <source>
        <dbReference type="ARBA" id="ARBA00022741"/>
    </source>
</evidence>
<feature type="binding site" evidence="8">
    <location>
        <begin position="493"/>
        <end position="495"/>
    </location>
    <ligand>
        <name>GTP</name>
        <dbReference type="ChEBI" id="CHEBI:37565"/>
    </ligand>
</feature>
<keyword evidence="5 8" id="KW-0658">Purine biosynthesis</keyword>
<dbReference type="HAMAP" id="MF_00011">
    <property type="entry name" value="Adenylosucc_synth"/>
    <property type="match status" value="1"/>
</dbReference>
<dbReference type="GO" id="GO:0046040">
    <property type="term" value="P:IMP metabolic process"/>
    <property type="evidence" value="ECO:0007669"/>
    <property type="project" value="TreeGrafter"/>
</dbReference>
<feature type="binding site" evidence="8">
    <location>
        <position position="181"/>
    </location>
    <ligand>
        <name>IMP</name>
        <dbReference type="ChEBI" id="CHEBI:58053"/>
    </ligand>
</feature>
<evidence type="ECO:0000256" key="9">
    <source>
        <dbReference type="RuleBase" id="RU000520"/>
    </source>
</evidence>
<organism evidence="10 11">
    <name type="scientific">Anaeramoeba flamelloides</name>
    <dbReference type="NCBI Taxonomy" id="1746091"/>
    <lineage>
        <taxon>Eukaryota</taxon>
        <taxon>Metamonada</taxon>
        <taxon>Anaeramoebidae</taxon>
        <taxon>Anaeramoeba</taxon>
    </lineage>
</organism>
<evidence type="ECO:0000256" key="6">
    <source>
        <dbReference type="ARBA" id="ARBA00022842"/>
    </source>
</evidence>
<dbReference type="Pfam" id="PF00709">
    <property type="entry name" value="Adenylsucc_synt"/>
    <property type="match status" value="1"/>
</dbReference>
<dbReference type="Gene3D" id="1.10.300.10">
    <property type="entry name" value="Adenylosuccinate Synthetase, subunit A, domain 2"/>
    <property type="match status" value="1"/>
</dbReference>
<dbReference type="InterPro" id="IPR042109">
    <property type="entry name" value="Adenylosuccinate_synth_dom1"/>
</dbReference>
<evidence type="ECO:0000313" key="10">
    <source>
        <dbReference type="EMBL" id="KAJ3431825.1"/>
    </source>
</evidence>
<comment type="caution">
    <text evidence="10">The sequence shown here is derived from an EMBL/GenBank/DDBJ whole genome shotgun (WGS) entry which is preliminary data.</text>
</comment>
<comment type="function">
    <text evidence="8">Plays an important role in the de novo pathway and in the salvage pathway of purine nucleotide biosynthesis. Catalyzes the first commited step in the biosynthesis of AMP from IMP.</text>
</comment>